<dbReference type="Proteomes" id="UP001207468">
    <property type="component" value="Unassembled WGS sequence"/>
</dbReference>
<keyword evidence="1" id="KW-0032">Aminotransferase</keyword>
<gene>
    <name evidence="1" type="ORF">F5148DRAFT_1001620</name>
</gene>
<evidence type="ECO:0000313" key="2">
    <source>
        <dbReference type="Proteomes" id="UP001207468"/>
    </source>
</evidence>
<proteinExistence type="predicted"/>
<sequence length="480" mass="51679">MLITCSSSHKMSLGQKLLRTASGNSRPLVPRVSGRSITTASLVEFGQRHVTNGLSRLTEDVIVSGEGSWVTTLSGRRLLDFSCGIGVTNLGHCHPRVSKAAADQCHTLVHGQASIGYHEPYLRLIERLLPIMPHPSLDSFFFTNSGSEAVEAALKMVRTITRKQNIISMQGAFHGRTFGAMAVTKSKTIYAHGFSPLMPGVLTAPFPYWHHFNAAPGADESELVRASLYQLELLLLQQTAPTDTAAIIIEPVLGEGGYVPAPPAFLQGLRAICDKHGLLLIIDEVQCGFGRTGRMFYIEYSGVRPDIMVTAKGLANGFPLSAVVARKELTDQLKPGTMGGTYGGNAVSCAAAVAVADVFKEEKILDNVNARSAELFEALISVKADPAIGRHILDVRGQGLMVAIEFASPSHSTFDPAVKKSTPANMAARVSKRCLEKGLLLLTTSVYETVRFIPPLNVSPEDLAKGIEIVKEAVEEIVHE</sequence>
<evidence type="ECO:0000313" key="1">
    <source>
        <dbReference type="EMBL" id="KAI9457900.1"/>
    </source>
</evidence>
<protein>
    <submittedName>
        <fullName evidence="1">Acetylornithine aminotransferase</fullName>
    </submittedName>
</protein>
<name>A0ACC0U2E4_9AGAM</name>
<accession>A0ACC0U2E4</accession>
<comment type="caution">
    <text evidence="1">The sequence shown here is derived from an EMBL/GenBank/DDBJ whole genome shotgun (WGS) entry which is preliminary data.</text>
</comment>
<keyword evidence="2" id="KW-1185">Reference proteome</keyword>
<reference evidence="1" key="1">
    <citation type="submission" date="2021-03" db="EMBL/GenBank/DDBJ databases">
        <title>Evolutionary priming and transition to the ectomycorrhizal habit in an iconic lineage of mushroom-forming fungi: is preadaptation a requirement?</title>
        <authorList>
            <consortium name="DOE Joint Genome Institute"/>
            <person name="Looney B.P."/>
            <person name="Miyauchi S."/>
            <person name="Morin E."/>
            <person name="Drula E."/>
            <person name="Courty P.E."/>
            <person name="Chicoki N."/>
            <person name="Fauchery L."/>
            <person name="Kohler A."/>
            <person name="Kuo A."/>
            <person name="LaButti K."/>
            <person name="Pangilinan J."/>
            <person name="Lipzen A."/>
            <person name="Riley R."/>
            <person name="Andreopoulos W."/>
            <person name="He G."/>
            <person name="Johnson J."/>
            <person name="Barry K.W."/>
            <person name="Grigoriev I.V."/>
            <person name="Nagy L."/>
            <person name="Hibbett D."/>
            <person name="Henrissat B."/>
            <person name="Matheny P.B."/>
            <person name="Labbe J."/>
            <person name="Martin A.F."/>
        </authorList>
    </citation>
    <scope>NUCLEOTIDE SEQUENCE</scope>
    <source>
        <strain evidence="1">BPL698</strain>
    </source>
</reference>
<dbReference type="EMBL" id="JAGFNK010000216">
    <property type="protein sequence ID" value="KAI9457900.1"/>
    <property type="molecule type" value="Genomic_DNA"/>
</dbReference>
<keyword evidence="1" id="KW-0808">Transferase</keyword>
<organism evidence="1 2">
    <name type="scientific">Russula earlei</name>
    <dbReference type="NCBI Taxonomy" id="71964"/>
    <lineage>
        <taxon>Eukaryota</taxon>
        <taxon>Fungi</taxon>
        <taxon>Dikarya</taxon>
        <taxon>Basidiomycota</taxon>
        <taxon>Agaricomycotina</taxon>
        <taxon>Agaricomycetes</taxon>
        <taxon>Russulales</taxon>
        <taxon>Russulaceae</taxon>
        <taxon>Russula</taxon>
    </lineage>
</organism>